<gene>
    <name evidence="1" type="ORF">Adt_12553</name>
</gene>
<evidence type="ECO:0000313" key="1">
    <source>
        <dbReference type="EMBL" id="KAL2527499.1"/>
    </source>
</evidence>
<dbReference type="Proteomes" id="UP001604336">
    <property type="component" value="Unassembled WGS sequence"/>
</dbReference>
<dbReference type="PANTHER" id="PTHR33240">
    <property type="entry name" value="OS08G0508500 PROTEIN"/>
    <property type="match status" value="1"/>
</dbReference>
<name>A0ABD1UR18_9LAMI</name>
<dbReference type="PANTHER" id="PTHR33240:SF15">
    <property type="entry name" value="GAG-PRO-LIKE PROTEIN"/>
    <property type="match status" value="1"/>
</dbReference>
<dbReference type="EMBL" id="JBFOLK010000003">
    <property type="protein sequence ID" value="KAL2527499.1"/>
    <property type="molecule type" value="Genomic_DNA"/>
</dbReference>
<accession>A0ABD1UR18</accession>
<keyword evidence="2" id="KW-1185">Reference proteome</keyword>
<proteinExistence type="predicted"/>
<dbReference type="AlphaFoldDB" id="A0ABD1UR18"/>
<protein>
    <submittedName>
        <fullName evidence="1">Uncharacterized protein</fullName>
    </submittedName>
</protein>
<comment type="caution">
    <text evidence="1">The sequence shown here is derived from an EMBL/GenBank/DDBJ whole genome shotgun (WGS) entry which is preliminary data.</text>
</comment>
<evidence type="ECO:0000313" key="2">
    <source>
        <dbReference type="Proteomes" id="UP001604336"/>
    </source>
</evidence>
<reference evidence="2" key="1">
    <citation type="submission" date="2024-07" db="EMBL/GenBank/DDBJ databases">
        <title>Two chromosome-level genome assemblies of Korean endemic species Abeliophyllum distichum and Forsythia ovata (Oleaceae).</title>
        <authorList>
            <person name="Jang H."/>
        </authorList>
    </citation>
    <scope>NUCLEOTIDE SEQUENCE [LARGE SCALE GENOMIC DNA]</scope>
</reference>
<organism evidence="1 2">
    <name type="scientific">Abeliophyllum distichum</name>
    <dbReference type="NCBI Taxonomy" id="126358"/>
    <lineage>
        <taxon>Eukaryota</taxon>
        <taxon>Viridiplantae</taxon>
        <taxon>Streptophyta</taxon>
        <taxon>Embryophyta</taxon>
        <taxon>Tracheophyta</taxon>
        <taxon>Spermatophyta</taxon>
        <taxon>Magnoliopsida</taxon>
        <taxon>eudicotyledons</taxon>
        <taxon>Gunneridae</taxon>
        <taxon>Pentapetalae</taxon>
        <taxon>asterids</taxon>
        <taxon>lamiids</taxon>
        <taxon>Lamiales</taxon>
        <taxon>Oleaceae</taxon>
        <taxon>Forsythieae</taxon>
        <taxon>Abeliophyllum</taxon>
    </lineage>
</organism>
<sequence>MIVGGSQPRRINETTLQTISESSYQLSNTIKHQSYPRCREVFLSKEDSSHVLQLHSDAFVITMPISKINIHRTLVDEGSSVNVLYLRTFKQIEINERHIRPFLKLLQGFTRDFIDPNG</sequence>